<comment type="caution">
    <text evidence="2">The sequence shown here is derived from an EMBL/GenBank/DDBJ whole genome shotgun (WGS) entry which is preliminary data.</text>
</comment>
<sequence length="61" mass="5727">MFLVVAAPAGSTVTAAGGPSAPDGPAEVSPVGVGGVPGRPDARTEDDADVPTGGGVGRTVR</sequence>
<reference evidence="2" key="1">
    <citation type="journal article" date="2014" name="Int. J. Syst. Evol. Microbiol.">
        <title>Complete genome sequence of Corynebacterium casei LMG S-19264T (=DSM 44701T), isolated from a smear-ripened cheese.</title>
        <authorList>
            <consortium name="US DOE Joint Genome Institute (JGI-PGF)"/>
            <person name="Walter F."/>
            <person name="Albersmeier A."/>
            <person name="Kalinowski J."/>
            <person name="Ruckert C."/>
        </authorList>
    </citation>
    <scope>NUCLEOTIDE SEQUENCE</scope>
    <source>
        <strain evidence="2">JCM 4637</strain>
    </source>
</reference>
<feature type="compositionally biased region" description="Gly residues" evidence="1">
    <location>
        <begin position="52"/>
        <end position="61"/>
    </location>
</feature>
<protein>
    <submittedName>
        <fullName evidence="2">Uncharacterized protein</fullName>
    </submittedName>
</protein>
<evidence type="ECO:0000256" key="1">
    <source>
        <dbReference type="SAM" id="MobiDB-lite"/>
    </source>
</evidence>
<dbReference type="Proteomes" id="UP000638353">
    <property type="component" value="Unassembled WGS sequence"/>
</dbReference>
<accession>A0A918WWJ8</accession>
<name>A0A918WWJ8_9ACTN</name>
<proteinExistence type="predicted"/>
<feature type="compositionally biased region" description="Low complexity" evidence="1">
    <location>
        <begin position="15"/>
        <end position="31"/>
    </location>
</feature>
<gene>
    <name evidence="2" type="ORF">GCM10010334_25930</name>
</gene>
<reference evidence="2" key="2">
    <citation type="submission" date="2020-09" db="EMBL/GenBank/DDBJ databases">
        <authorList>
            <person name="Sun Q."/>
            <person name="Ohkuma M."/>
        </authorList>
    </citation>
    <scope>NUCLEOTIDE SEQUENCE</scope>
    <source>
        <strain evidence="2">JCM 4637</strain>
    </source>
</reference>
<feature type="region of interest" description="Disordered" evidence="1">
    <location>
        <begin position="1"/>
        <end position="61"/>
    </location>
</feature>
<organism evidence="2 3">
    <name type="scientific">Streptomyces finlayi</name>
    <dbReference type="NCBI Taxonomy" id="67296"/>
    <lineage>
        <taxon>Bacteria</taxon>
        <taxon>Bacillati</taxon>
        <taxon>Actinomycetota</taxon>
        <taxon>Actinomycetes</taxon>
        <taxon>Kitasatosporales</taxon>
        <taxon>Streptomycetaceae</taxon>
        <taxon>Streptomyces</taxon>
    </lineage>
</organism>
<dbReference type="AlphaFoldDB" id="A0A918WWJ8"/>
<evidence type="ECO:0000313" key="3">
    <source>
        <dbReference type="Proteomes" id="UP000638353"/>
    </source>
</evidence>
<evidence type="ECO:0000313" key="2">
    <source>
        <dbReference type="EMBL" id="GHC91156.1"/>
    </source>
</evidence>
<dbReference type="EMBL" id="BMVC01000004">
    <property type="protein sequence ID" value="GHC91156.1"/>
    <property type="molecule type" value="Genomic_DNA"/>
</dbReference>